<dbReference type="EMBL" id="LAZR01029277">
    <property type="protein sequence ID" value="KKL60063.1"/>
    <property type="molecule type" value="Genomic_DNA"/>
</dbReference>
<organism evidence="1">
    <name type="scientific">marine sediment metagenome</name>
    <dbReference type="NCBI Taxonomy" id="412755"/>
    <lineage>
        <taxon>unclassified sequences</taxon>
        <taxon>metagenomes</taxon>
        <taxon>ecological metagenomes</taxon>
    </lineage>
</organism>
<protein>
    <recommendedName>
        <fullName evidence="2">HNH endonuclease</fullName>
    </recommendedName>
</protein>
<evidence type="ECO:0000313" key="1">
    <source>
        <dbReference type="EMBL" id="KKL60063.1"/>
    </source>
</evidence>
<name>A0A0F9DE94_9ZZZZ</name>
<comment type="caution">
    <text evidence="1">The sequence shown here is derived from an EMBL/GenBank/DDBJ whole genome shotgun (WGS) entry which is preliminary data.</text>
</comment>
<evidence type="ECO:0008006" key="2">
    <source>
        <dbReference type="Google" id="ProtNLM"/>
    </source>
</evidence>
<sequence length="114" mass="13242">MKWNGLNRSPIRKRSKKLQSKLPGYNALVKELREGCGDRSELSGESGDWRFDYSVEPHHIEGRDGSRLTDPFNIIMLTTAEHEEQDSNGWERKQALLAYIKPIRIKQGYEQKPE</sequence>
<gene>
    <name evidence="1" type="ORF">LCGC14_2209100</name>
</gene>
<reference evidence="1" key="1">
    <citation type="journal article" date="2015" name="Nature">
        <title>Complex archaea that bridge the gap between prokaryotes and eukaryotes.</title>
        <authorList>
            <person name="Spang A."/>
            <person name="Saw J.H."/>
            <person name="Jorgensen S.L."/>
            <person name="Zaremba-Niedzwiedzka K."/>
            <person name="Martijn J."/>
            <person name="Lind A.E."/>
            <person name="van Eijk R."/>
            <person name="Schleper C."/>
            <person name="Guy L."/>
            <person name="Ettema T.J."/>
        </authorList>
    </citation>
    <scope>NUCLEOTIDE SEQUENCE</scope>
</reference>
<proteinExistence type="predicted"/>
<accession>A0A0F9DE94</accession>
<dbReference type="AlphaFoldDB" id="A0A0F9DE94"/>